<dbReference type="InParanoid" id="K9FQ65"/>
<dbReference type="Proteomes" id="UP000009882">
    <property type="component" value="Unassembled WGS sequence"/>
</dbReference>
<reference evidence="3" key="1">
    <citation type="journal article" date="2012" name="BMC Genomics">
        <title>Genome sequence of the necrotrophic fungus Penicillium digitatum, the main postharvest pathogen of citrus.</title>
        <authorList>
            <person name="Marcet-Houben M."/>
            <person name="Ballester A.-R."/>
            <person name="de la Fuente B."/>
            <person name="Harries E."/>
            <person name="Marcos J.F."/>
            <person name="Gonzalez-Candelas L."/>
            <person name="Gabaldon T."/>
        </authorList>
    </citation>
    <scope>NUCLEOTIDE SEQUENCE [LARGE SCALE GENOMIC DNA]</scope>
    <source>
        <strain evidence="3">PHI26 / CECT 20796</strain>
    </source>
</reference>
<dbReference type="EMBL" id="AKCT01000207">
    <property type="protein sequence ID" value="EKV11314.1"/>
    <property type="molecule type" value="Genomic_DNA"/>
</dbReference>
<name>K9FQ65_PEND2</name>
<keyword evidence="3" id="KW-1185">Reference proteome</keyword>
<accession>K9FQ65</accession>
<protein>
    <submittedName>
        <fullName evidence="2">Uncharacterized protein</fullName>
    </submittedName>
</protein>
<dbReference type="OrthoDB" id="10261408at2759"/>
<proteinExistence type="predicted"/>
<evidence type="ECO:0000256" key="1">
    <source>
        <dbReference type="SAM" id="MobiDB-lite"/>
    </source>
</evidence>
<dbReference type="HOGENOM" id="CLU_3051046_0_0_1"/>
<evidence type="ECO:0000313" key="2">
    <source>
        <dbReference type="EMBL" id="EKV11314.1"/>
    </source>
</evidence>
<gene>
    <name evidence="2" type="ORF">PDIG_51510</name>
</gene>
<dbReference type="AlphaFoldDB" id="K9FQ65"/>
<organism evidence="2 3">
    <name type="scientific">Penicillium digitatum (strain PHI26 / CECT 20796)</name>
    <name type="common">Green mold</name>
    <dbReference type="NCBI Taxonomy" id="1170229"/>
    <lineage>
        <taxon>Eukaryota</taxon>
        <taxon>Fungi</taxon>
        <taxon>Dikarya</taxon>
        <taxon>Ascomycota</taxon>
        <taxon>Pezizomycotina</taxon>
        <taxon>Eurotiomycetes</taxon>
        <taxon>Eurotiomycetidae</taxon>
        <taxon>Eurotiales</taxon>
        <taxon>Aspergillaceae</taxon>
        <taxon>Penicillium</taxon>
    </lineage>
</organism>
<sequence length="54" mass="5951">MSTEQLSATIPQVNSGTCTIPRLEKRGVKSCSELPLDTPHGKRWQQAGTKPERT</sequence>
<feature type="region of interest" description="Disordered" evidence="1">
    <location>
        <begin position="31"/>
        <end position="54"/>
    </location>
</feature>
<evidence type="ECO:0000313" key="3">
    <source>
        <dbReference type="Proteomes" id="UP000009882"/>
    </source>
</evidence>
<comment type="caution">
    <text evidence="2">The sequence shown here is derived from an EMBL/GenBank/DDBJ whole genome shotgun (WGS) entry which is preliminary data.</text>
</comment>